<feature type="domain" description="Ubiquitin-like" evidence="3">
    <location>
        <begin position="19"/>
        <end position="93"/>
    </location>
</feature>
<accession>A0ABD2NP72</accession>
<dbReference type="Pfam" id="PF00240">
    <property type="entry name" value="ubiquitin"/>
    <property type="match status" value="1"/>
</dbReference>
<dbReference type="PROSITE" id="PS50030">
    <property type="entry name" value="UBA"/>
    <property type="match status" value="1"/>
</dbReference>
<evidence type="ECO:0000313" key="5">
    <source>
        <dbReference type="Proteomes" id="UP001516400"/>
    </source>
</evidence>
<dbReference type="SMART" id="SM00165">
    <property type="entry name" value="UBA"/>
    <property type="match status" value="1"/>
</dbReference>
<dbReference type="InterPro" id="IPR006636">
    <property type="entry name" value="STI1_HS-bd"/>
</dbReference>
<dbReference type="InterPro" id="IPR029071">
    <property type="entry name" value="Ubiquitin-like_domsf"/>
</dbReference>
<dbReference type="PROSITE" id="PS50053">
    <property type="entry name" value="UBIQUITIN_2"/>
    <property type="match status" value="1"/>
</dbReference>
<dbReference type="SMART" id="SM00213">
    <property type="entry name" value="UBQ"/>
    <property type="match status" value="1"/>
</dbReference>
<dbReference type="PANTHER" id="PTHR10677">
    <property type="entry name" value="UBIQUILIN"/>
    <property type="match status" value="1"/>
</dbReference>
<dbReference type="InterPro" id="IPR000626">
    <property type="entry name" value="Ubiquitin-like_dom"/>
</dbReference>
<dbReference type="PANTHER" id="PTHR10677:SF3">
    <property type="entry name" value="FI07626P-RELATED"/>
    <property type="match status" value="1"/>
</dbReference>
<reference evidence="4 5" key="1">
    <citation type="journal article" date="2021" name="BMC Biol.">
        <title>Horizontally acquired antibacterial genes associated with adaptive radiation of ladybird beetles.</title>
        <authorList>
            <person name="Li H.S."/>
            <person name="Tang X.F."/>
            <person name="Huang Y.H."/>
            <person name="Xu Z.Y."/>
            <person name="Chen M.L."/>
            <person name="Du X.Y."/>
            <person name="Qiu B.Y."/>
            <person name="Chen P.T."/>
            <person name="Zhang W."/>
            <person name="Slipinski A."/>
            <person name="Escalona H.E."/>
            <person name="Waterhouse R.M."/>
            <person name="Zwick A."/>
            <person name="Pang H."/>
        </authorList>
    </citation>
    <scope>NUCLEOTIDE SEQUENCE [LARGE SCALE GENOMIC DNA]</scope>
    <source>
        <strain evidence="4">SYSU2018</strain>
    </source>
</reference>
<evidence type="ECO:0000313" key="4">
    <source>
        <dbReference type="EMBL" id="KAL3280373.1"/>
    </source>
</evidence>
<sequence length="382" mass="43047">MGDDDRSDKDREDTEPQQINVTVKTQKETQTIQISEDALISSFKETLAPKFNANPENLLLIFAGKVMKDHLSLKQHNVRDGFTIHLVVKVTPPTQTQSQEVPRLDNSFTNLDQSPIFGMGGIGSPLLGPILLDENTVRMILTQIPQIQALVESNPEFNQILNNPELIRQTINMASNPSLMQEIMRQQDRAMSNIESLPGGSQLLEQMFRNVQEPMMNAVDETLRPNQFLPRGNSSTVQQQGTENRNALPNPWNNEPTVTENTSGINQGQPATGQPFLTNFIQQILQETEFDQNMFPGQNNNITPDTNYAAQTERLTSLLSRMRESSQQNEGVYEERYSNELEQLQSMGFENREANLRALILTFGDVTAAVDRLLNHNLESSH</sequence>
<evidence type="ECO:0008006" key="6">
    <source>
        <dbReference type="Google" id="ProtNLM"/>
    </source>
</evidence>
<proteinExistence type="predicted"/>
<dbReference type="Proteomes" id="UP001516400">
    <property type="component" value="Unassembled WGS sequence"/>
</dbReference>
<feature type="region of interest" description="Disordered" evidence="1">
    <location>
        <begin position="225"/>
        <end position="253"/>
    </location>
</feature>
<dbReference type="InterPro" id="IPR015940">
    <property type="entry name" value="UBA"/>
</dbReference>
<dbReference type="FunFam" id="3.10.20.90:FF:000095">
    <property type="entry name" value="Ubiquilin 4"/>
    <property type="match status" value="1"/>
</dbReference>
<dbReference type="Gene3D" id="1.10.8.10">
    <property type="entry name" value="DNA helicase RuvA subunit, C-terminal domain"/>
    <property type="match status" value="1"/>
</dbReference>
<dbReference type="AlphaFoldDB" id="A0ABD2NP72"/>
<protein>
    <recommendedName>
        <fullName evidence="6">Ubiquilin-1</fullName>
    </recommendedName>
</protein>
<feature type="compositionally biased region" description="Polar residues" evidence="1">
    <location>
        <begin position="232"/>
        <end position="253"/>
    </location>
</feature>
<dbReference type="SMART" id="SM00727">
    <property type="entry name" value="STI1"/>
    <property type="match status" value="1"/>
</dbReference>
<organism evidence="4 5">
    <name type="scientific">Cryptolaemus montrouzieri</name>
    <dbReference type="NCBI Taxonomy" id="559131"/>
    <lineage>
        <taxon>Eukaryota</taxon>
        <taxon>Metazoa</taxon>
        <taxon>Ecdysozoa</taxon>
        <taxon>Arthropoda</taxon>
        <taxon>Hexapoda</taxon>
        <taxon>Insecta</taxon>
        <taxon>Pterygota</taxon>
        <taxon>Neoptera</taxon>
        <taxon>Endopterygota</taxon>
        <taxon>Coleoptera</taxon>
        <taxon>Polyphaga</taxon>
        <taxon>Cucujiformia</taxon>
        <taxon>Coccinelloidea</taxon>
        <taxon>Coccinellidae</taxon>
        <taxon>Scymninae</taxon>
        <taxon>Scymnini</taxon>
        <taxon>Cryptolaemus</taxon>
    </lineage>
</organism>
<dbReference type="InterPro" id="IPR009060">
    <property type="entry name" value="UBA-like_sf"/>
</dbReference>
<evidence type="ECO:0000259" key="3">
    <source>
        <dbReference type="PROSITE" id="PS50053"/>
    </source>
</evidence>
<keyword evidence="5" id="KW-1185">Reference proteome</keyword>
<dbReference type="Pfam" id="PF23195">
    <property type="entry name" value="UBQLN1"/>
    <property type="match status" value="1"/>
</dbReference>
<dbReference type="Gene3D" id="1.10.260.100">
    <property type="match status" value="1"/>
</dbReference>
<dbReference type="InterPro" id="IPR015496">
    <property type="entry name" value="Ubiquilin"/>
</dbReference>
<evidence type="ECO:0000259" key="2">
    <source>
        <dbReference type="PROSITE" id="PS50030"/>
    </source>
</evidence>
<name>A0ABD2NP72_9CUCU</name>
<dbReference type="SUPFAM" id="SSF46934">
    <property type="entry name" value="UBA-like"/>
    <property type="match status" value="1"/>
</dbReference>
<feature type="domain" description="UBA" evidence="2">
    <location>
        <begin position="332"/>
        <end position="376"/>
    </location>
</feature>
<dbReference type="SUPFAM" id="SSF54236">
    <property type="entry name" value="Ubiquitin-like"/>
    <property type="match status" value="1"/>
</dbReference>
<dbReference type="Gene3D" id="3.10.20.90">
    <property type="entry name" value="Phosphatidylinositol 3-kinase Catalytic Subunit, Chain A, domain 1"/>
    <property type="match status" value="1"/>
</dbReference>
<evidence type="ECO:0000256" key="1">
    <source>
        <dbReference type="SAM" id="MobiDB-lite"/>
    </source>
</evidence>
<dbReference type="Pfam" id="PF00627">
    <property type="entry name" value="UBA"/>
    <property type="match status" value="1"/>
</dbReference>
<dbReference type="CDD" id="cd14399">
    <property type="entry name" value="UBA_PLICs"/>
    <property type="match status" value="1"/>
</dbReference>
<comment type="caution">
    <text evidence="4">The sequence shown here is derived from an EMBL/GenBank/DDBJ whole genome shotgun (WGS) entry which is preliminary data.</text>
</comment>
<dbReference type="FunFam" id="1.10.260.100:FF:000001">
    <property type="entry name" value="Ubiquilin 1"/>
    <property type="match status" value="1"/>
</dbReference>
<dbReference type="EMBL" id="JABFTP020000124">
    <property type="protein sequence ID" value="KAL3280373.1"/>
    <property type="molecule type" value="Genomic_DNA"/>
</dbReference>
<gene>
    <name evidence="4" type="ORF">HHI36_017862</name>
</gene>